<comment type="caution">
    <text evidence="3">The sequence shown here is derived from an EMBL/GenBank/DDBJ whole genome shotgun (WGS) entry which is preliminary data.</text>
</comment>
<dbReference type="eggNOG" id="ENOG502R8H9">
    <property type="taxonomic scope" value="Eukaryota"/>
</dbReference>
<feature type="coiled-coil region" evidence="1">
    <location>
        <begin position="271"/>
        <end position="312"/>
    </location>
</feature>
<dbReference type="GeneID" id="6016655"/>
<dbReference type="RefSeq" id="XP_001840032.1">
    <property type="nucleotide sequence ID" value="XM_001839980.1"/>
</dbReference>
<organism evidence="3 4">
    <name type="scientific">Coprinopsis cinerea (strain Okayama-7 / 130 / ATCC MYA-4618 / FGSC 9003)</name>
    <name type="common">Inky cap fungus</name>
    <name type="synonym">Hormographiella aspergillata</name>
    <dbReference type="NCBI Taxonomy" id="240176"/>
    <lineage>
        <taxon>Eukaryota</taxon>
        <taxon>Fungi</taxon>
        <taxon>Dikarya</taxon>
        <taxon>Basidiomycota</taxon>
        <taxon>Agaricomycotina</taxon>
        <taxon>Agaricomycetes</taxon>
        <taxon>Agaricomycetidae</taxon>
        <taxon>Agaricales</taxon>
        <taxon>Agaricineae</taxon>
        <taxon>Psathyrellaceae</taxon>
        <taxon>Coprinopsis</taxon>
    </lineage>
</organism>
<feature type="compositionally biased region" description="Polar residues" evidence="2">
    <location>
        <begin position="332"/>
        <end position="343"/>
    </location>
</feature>
<feature type="compositionally biased region" description="Low complexity" evidence="2">
    <location>
        <begin position="48"/>
        <end position="58"/>
    </location>
</feature>
<protein>
    <submittedName>
        <fullName evidence="3">Uncharacterized protein</fullName>
    </submittedName>
</protein>
<keyword evidence="4" id="KW-1185">Reference proteome</keyword>
<feature type="compositionally biased region" description="Acidic residues" evidence="2">
    <location>
        <begin position="130"/>
        <end position="140"/>
    </location>
</feature>
<dbReference type="InParanoid" id="A8PAQ5"/>
<reference evidence="3 4" key="1">
    <citation type="journal article" date="2010" name="Proc. Natl. Acad. Sci. U.S.A.">
        <title>Insights into evolution of multicellular fungi from the assembled chromosomes of the mushroom Coprinopsis cinerea (Coprinus cinereus).</title>
        <authorList>
            <person name="Stajich J.E."/>
            <person name="Wilke S.K."/>
            <person name="Ahren D."/>
            <person name="Au C.H."/>
            <person name="Birren B.W."/>
            <person name="Borodovsky M."/>
            <person name="Burns C."/>
            <person name="Canback B."/>
            <person name="Casselton L.A."/>
            <person name="Cheng C.K."/>
            <person name="Deng J."/>
            <person name="Dietrich F.S."/>
            <person name="Fargo D.C."/>
            <person name="Farman M.L."/>
            <person name="Gathman A.C."/>
            <person name="Goldberg J."/>
            <person name="Guigo R."/>
            <person name="Hoegger P.J."/>
            <person name="Hooker J.B."/>
            <person name="Huggins A."/>
            <person name="James T.Y."/>
            <person name="Kamada T."/>
            <person name="Kilaru S."/>
            <person name="Kodira C."/>
            <person name="Kues U."/>
            <person name="Kupfer D."/>
            <person name="Kwan H.S."/>
            <person name="Lomsadze A."/>
            <person name="Li W."/>
            <person name="Lilly W.W."/>
            <person name="Ma L.J."/>
            <person name="Mackey A.J."/>
            <person name="Manning G."/>
            <person name="Martin F."/>
            <person name="Muraguchi H."/>
            <person name="Natvig D.O."/>
            <person name="Palmerini H."/>
            <person name="Ramesh M.A."/>
            <person name="Rehmeyer C.J."/>
            <person name="Roe B.A."/>
            <person name="Shenoy N."/>
            <person name="Stanke M."/>
            <person name="Ter-Hovhannisyan V."/>
            <person name="Tunlid A."/>
            <person name="Velagapudi R."/>
            <person name="Vision T.J."/>
            <person name="Zeng Q."/>
            <person name="Zolan M.E."/>
            <person name="Pukkila P.J."/>
        </authorList>
    </citation>
    <scope>NUCLEOTIDE SEQUENCE [LARGE SCALE GENOMIC DNA]</scope>
    <source>
        <strain evidence="4">Okayama-7 / 130 / ATCC MYA-4618 / FGSC 9003</strain>
    </source>
</reference>
<feature type="region of interest" description="Disordered" evidence="2">
    <location>
        <begin position="1"/>
        <end position="177"/>
    </location>
</feature>
<feature type="compositionally biased region" description="Basic residues" evidence="2">
    <location>
        <begin position="7"/>
        <end position="17"/>
    </location>
</feature>
<gene>
    <name evidence="3" type="ORF">CC1G_10416</name>
</gene>
<dbReference type="OMA" id="FRNDAPT"/>
<dbReference type="OrthoDB" id="3060861at2759"/>
<evidence type="ECO:0000256" key="1">
    <source>
        <dbReference type="SAM" id="Coils"/>
    </source>
</evidence>
<keyword evidence="1" id="KW-0175">Coiled coil</keyword>
<dbReference type="KEGG" id="cci:CC1G_10416"/>
<dbReference type="AlphaFoldDB" id="A8PAQ5"/>
<dbReference type="VEuPathDB" id="FungiDB:CC1G_10416"/>
<evidence type="ECO:0000313" key="3">
    <source>
        <dbReference type="EMBL" id="EAU81813.1"/>
    </source>
</evidence>
<evidence type="ECO:0000313" key="4">
    <source>
        <dbReference type="Proteomes" id="UP000001861"/>
    </source>
</evidence>
<feature type="region of interest" description="Disordered" evidence="2">
    <location>
        <begin position="313"/>
        <end position="343"/>
    </location>
</feature>
<evidence type="ECO:0000256" key="2">
    <source>
        <dbReference type="SAM" id="MobiDB-lite"/>
    </source>
</evidence>
<dbReference type="Proteomes" id="UP000001861">
    <property type="component" value="Unassembled WGS sequence"/>
</dbReference>
<feature type="compositionally biased region" description="Polar residues" evidence="2">
    <location>
        <begin position="149"/>
        <end position="160"/>
    </location>
</feature>
<name>A8PAQ5_COPC7</name>
<accession>A8PAQ5</accession>
<feature type="compositionally biased region" description="Low complexity" evidence="2">
    <location>
        <begin position="84"/>
        <end position="107"/>
    </location>
</feature>
<dbReference type="EMBL" id="AACS02000002">
    <property type="protein sequence ID" value="EAU81813.1"/>
    <property type="molecule type" value="Genomic_DNA"/>
</dbReference>
<proteinExistence type="predicted"/>
<sequence>MAENPKEKRKRAPKRCLKCPDKPLLSTCALHRFRKPKPVEVPQEEPQRQPQAPLQPVLPQSPDPPLSLQAGLPSQQVPAPADESTTTLATPSSNSPPSSPSPSSALSRAGTPSSPNPPSPSGQNPGYDESSVEEEDSDDEVGQKRKSKGQQYRRQPSGRNATWGVVEGAGRGSEPYPIHRVRELKPVISSQRKATKDLDRWTADLLSRCESISTRTGCWLYLAMQHPASRTPFVHFTSRKLRKDAPEHVRKIHNEVRLTMNALTRADRRARVEVESELQMTQQKLASAEKRAEDLESKLDALLERLARHENSSNLGVHGGAFQRHEGDQNVGEGSSGPTVDTN</sequence>